<keyword evidence="5" id="KW-0539">Nucleus</keyword>
<dbReference type="InterPro" id="IPR021755">
    <property type="entry name" value="TF_Aft1_HRA"/>
</dbReference>
<evidence type="ECO:0000256" key="6">
    <source>
        <dbReference type="SAM" id="Coils"/>
    </source>
</evidence>
<dbReference type="InterPro" id="IPR013218">
    <property type="entry name" value="Dsn1/Mis13"/>
</dbReference>
<dbReference type="PROSITE" id="PS50217">
    <property type="entry name" value="BZIP"/>
    <property type="match status" value="1"/>
</dbReference>
<dbReference type="CDD" id="cd14687">
    <property type="entry name" value="bZIP_ATF2"/>
    <property type="match status" value="1"/>
</dbReference>
<evidence type="ECO:0000313" key="10">
    <source>
        <dbReference type="Proteomes" id="UP001303647"/>
    </source>
</evidence>
<dbReference type="PANTHER" id="PTHR14778">
    <property type="entry name" value="KINETOCHORE-ASSOCIATED PROTEIN DSN1 HOMOLOG"/>
    <property type="match status" value="1"/>
</dbReference>
<keyword evidence="10" id="KW-1185">Reference proteome</keyword>
<feature type="compositionally biased region" description="Low complexity" evidence="7">
    <location>
        <begin position="688"/>
        <end position="717"/>
    </location>
</feature>
<feature type="compositionally biased region" description="Polar residues" evidence="7">
    <location>
        <begin position="109"/>
        <end position="118"/>
    </location>
</feature>
<feature type="region of interest" description="Disordered" evidence="7">
    <location>
        <begin position="151"/>
        <end position="399"/>
    </location>
</feature>
<dbReference type="SMART" id="SM00338">
    <property type="entry name" value="BRLZ"/>
    <property type="match status" value="1"/>
</dbReference>
<dbReference type="Pfam" id="PF11785">
    <property type="entry name" value="Aft1_OSA"/>
    <property type="match status" value="1"/>
</dbReference>
<feature type="coiled-coil region" evidence="6">
    <location>
        <begin position="906"/>
        <end position="933"/>
    </location>
</feature>
<dbReference type="GO" id="GO:0003677">
    <property type="term" value="F:DNA binding"/>
    <property type="evidence" value="ECO:0007669"/>
    <property type="project" value="UniProtKB-KW"/>
</dbReference>
<gene>
    <name evidence="9" type="ORF">C7999DRAFT_44318</name>
</gene>
<comment type="caution">
    <text evidence="9">The sequence shown here is derived from an EMBL/GenBank/DDBJ whole genome shotgun (WGS) entry which is preliminary data.</text>
</comment>
<feature type="compositionally biased region" description="Polar residues" evidence="7">
    <location>
        <begin position="273"/>
        <end position="282"/>
    </location>
</feature>
<accession>A0AAN7CLG4</accession>
<evidence type="ECO:0000256" key="1">
    <source>
        <dbReference type="ARBA" id="ARBA00004123"/>
    </source>
</evidence>
<keyword evidence="6" id="KW-0175">Coiled coil</keyword>
<feature type="compositionally biased region" description="Polar residues" evidence="7">
    <location>
        <begin position="159"/>
        <end position="168"/>
    </location>
</feature>
<dbReference type="FunFam" id="1.20.5.170:FF:000053">
    <property type="entry name" value="BZIP transcription factor AtfA"/>
    <property type="match status" value="1"/>
</dbReference>
<feature type="region of interest" description="Disordered" evidence="7">
    <location>
        <begin position="534"/>
        <end position="620"/>
    </location>
</feature>
<feature type="compositionally biased region" description="Polar residues" evidence="7">
    <location>
        <begin position="550"/>
        <end position="571"/>
    </location>
</feature>
<dbReference type="GO" id="GO:0007059">
    <property type="term" value="P:chromosome segregation"/>
    <property type="evidence" value="ECO:0007669"/>
    <property type="project" value="InterPro"/>
</dbReference>
<keyword evidence="2" id="KW-0805">Transcription regulation</keyword>
<protein>
    <submittedName>
        <fullName evidence="9">Mis12-Mtw1 protein family-domain-containing protein</fullName>
    </submittedName>
</protein>
<evidence type="ECO:0000256" key="4">
    <source>
        <dbReference type="ARBA" id="ARBA00023163"/>
    </source>
</evidence>
<organism evidence="9 10">
    <name type="scientific">Corynascus novoguineensis</name>
    <dbReference type="NCBI Taxonomy" id="1126955"/>
    <lineage>
        <taxon>Eukaryota</taxon>
        <taxon>Fungi</taxon>
        <taxon>Dikarya</taxon>
        <taxon>Ascomycota</taxon>
        <taxon>Pezizomycotina</taxon>
        <taxon>Sordariomycetes</taxon>
        <taxon>Sordariomycetidae</taxon>
        <taxon>Sordariales</taxon>
        <taxon>Chaetomiaceae</taxon>
        <taxon>Corynascus</taxon>
    </lineage>
</organism>
<dbReference type="Pfam" id="PF11787">
    <property type="entry name" value="Aft1_HRR"/>
    <property type="match status" value="1"/>
</dbReference>
<dbReference type="GO" id="GO:0003700">
    <property type="term" value="F:DNA-binding transcription factor activity"/>
    <property type="evidence" value="ECO:0007669"/>
    <property type="project" value="InterPro"/>
</dbReference>
<feature type="domain" description="BZIP" evidence="8">
    <location>
        <begin position="394"/>
        <end position="457"/>
    </location>
</feature>
<dbReference type="GO" id="GO:0051301">
    <property type="term" value="P:cell division"/>
    <property type="evidence" value="ECO:0007669"/>
    <property type="project" value="InterPro"/>
</dbReference>
<reference evidence="9" key="2">
    <citation type="submission" date="2023-05" db="EMBL/GenBank/DDBJ databases">
        <authorList>
            <consortium name="Lawrence Berkeley National Laboratory"/>
            <person name="Steindorff A."/>
            <person name="Hensen N."/>
            <person name="Bonometti L."/>
            <person name="Westerberg I."/>
            <person name="Brannstrom I.O."/>
            <person name="Guillou S."/>
            <person name="Cros-Aarteil S."/>
            <person name="Calhoun S."/>
            <person name="Haridas S."/>
            <person name="Kuo A."/>
            <person name="Mondo S."/>
            <person name="Pangilinan J."/>
            <person name="Riley R."/>
            <person name="Labutti K."/>
            <person name="Andreopoulos B."/>
            <person name="Lipzen A."/>
            <person name="Chen C."/>
            <person name="Yanf M."/>
            <person name="Daum C."/>
            <person name="Ng V."/>
            <person name="Clum A."/>
            <person name="Ohm R."/>
            <person name="Martin F."/>
            <person name="Silar P."/>
            <person name="Natvig D."/>
            <person name="Lalanne C."/>
            <person name="Gautier V."/>
            <person name="Ament-Velasquez S.L."/>
            <person name="Kruys A."/>
            <person name="Hutchinson M.I."/>
            <person name="Powell A.J."/>
            <person name="Barry K."/>
            <person name="Miller A.N."/>
            <person name="Grigoriev I.V."/>
            <person name="Debuchy R."/>
            <person name="Gladieux P."/>
            <person name="Thoren M.H."/>
            <person name="Johannesson H."/>
        </authorList>
    </citation>
    <scope>NUCLEOTIDE SEQUENCE</scope>
    <source>
        <strain evidence="9">CBS 359.72</strain>
    </source>
</reference>
<comment type="subcellular location">
    <subcellularLocation>
        <location evidence="1">Nucleus</location>
    </subcellularLocation>
</comment>
<evidence type="ECO:0000256" key="3">
    <source>
        <dbReference type="ARBA" id="ARBA00023125"/>
    </source>
</evidence>
<name>A0AAN7CLG4_9PEZI</name>
<feature type="compositionally biased region" description="Basic and acidic residues" evidence="7">
    <location>
        <begin position="365"/>
        <end position="383"/>
    </location>
</feature>
<feature type="compositionally biased region" description="Low complexity" evidence="7">
    <location>
        <begin position="283"/>
        <end position="301"/>
    </location>
</feature>
<evidence type="ECO:0000259" key="8">
    <source>
        <dbReference type="PROSITE" id="PS50217"/>
    </source>
</evidence>
<dbReference type="Proteomes" id="UP001303647">
    <property type="component" value="Unassembled WGS sequence"/>
</dbReference>
<dbReference type="PANTHER" id="PTHR14778:SF2">
    <property type="entry name" value="KINETOCHORE-ASSOCIATED PROTEIN DSN1 HOMOLOG"/>
    <property type="match status" value="1"/>
</dbReference>
<keyword evidence="4" id="KW-0804">Transcription</keyword>
<dbReference type="InterPro" id="IPR004827">
    <property type="entry name" value="bZIP"/>
</dbReference>
<dbReference type="AlphaFoldDB" id="A0AAN7CLG4"/>
<feature type="compositionally biased region" description="Basic and acidic residues" evidence="7">
    <location>
        <begin position="31"/>
        <end position="43"/>
    </location>
</feature>
<feature type="compositionally biased region" description="Polar residues" evidence="7">
    <location>
        <begin position="237"/>
        <end position="246"/>
    </location>
</feature>
<feature type="compositionally biased region" description="Polar residues" evidence="7">
    <location>
        <begin position="749"/>
        <end position="762"/>
    </location>
</feature>
<feature type="region of interest" description="Disordered" evidence="7">
    <location>
        <begin position="646"/>
        <end position="798"/>
    </location>
</feature>
<feature type="coiled-coil region" evidence="6">
    <location>
        <begin position="419"/>
        <end position="453"/>
    </location>
</feature>
<dbReference type="InterPro" id="IPR021756">
    <property type="entry name" value="TF_Aft1_HRR"/>
</dbReference>
<evidence type="ECO:0000256" key="7">
    <source>
        <dbReference type="SAM" id="MobiDB-lite"/>
    </source>
</evidence>
<feature type="compositionally biased region" description="Basic and acidic residues" evidence="7">
    <location>
        <begin position="390"/>
        <end position="399"/>
    </location>
</feature>
<dbReference type="Gene3D" id="1.20.5.170">
    <property type="match status" value="1"/>
</dbReference>
<feature type="compositionally biased region" description="Low complexity" evidence="7">
    <location>
        <begin position="13"/>
        <end position="27"/>
    </location>
</feature>
<feature type="compositionally biased region" description="Basic residues" evidence="7">
    <location>
        <begin position="667"/>
        <end position="681"/>
    </location>
</feature>
<dbReference type="SUPFAM" id="SSF57959">
    <property type="entry name" value="Leucine zipper domain"/>
    <property type="match status" value="1"/>
</dbReference>
<dbReference type="GO" id="GO:0005634">
    <property type="term" value="C:nucleus"/>
    <property type="evidence" value="ECO:0007669"/>
    <property type="project" value="UniProtKB-SubCell"/>
</dbReference>
<feature type="region of interest" description="Disordered" evidence="7">
    <location>
        <begin position="939"/>
        <end position="971"/>
    </location>
</feature>
<dbReference type="GO" id="GO:0000444">
    <property type="term" value="C:MIS12/MIND type complex"/>
    <property type="evidence" value="ECO:0007669"/>
    <property type="project" value="InterPro"/>
</dbReference>
<evidence type="ECO:0000256" key="2">
    <source>
        <dbReference type="ARBA" id="ARBA00023015"/>
    </source>
</evidence>
<dbReference type="EMBL" id="MU857768">
    <property type="protein sequence ID" value="KAK4243955.1"/>
    <property type="molecule type" value="Genomic_DNA"/>
</dbReference>
<dbReference type="Pfam" id="PF11786">
    <property type="entry name" value="Aft1_HRA"/>
    <property type="match status" value="1"/>
</dbReference>
<evidence type="ECO:0000313" key="9">
    <source>
        <dbReference type="EMBL" id="KAK4243955.1"/>
    </source>
</evidence>
<keyword evidence="3" id="KW-0238">DNA-binding</keyword>
<dbReference type="InterPro" id="IPR020956">
    <property type="entry name" value="TF_Aft1_OSM"/>
</dbReference>
<feature type="region of interest" description="Disordered" evidence="7">
    <location>
        <begin position="1"/>
        <end position="118"/>
    </location>
</feature>
<proteinExistence type="predicted"/>
<sequence>MGPPTGATGRGASKSPKQSSKPSPSQQDPQADTKRDAAVKPDEPTNAEPAKPLAPPPRPNQQQQGSNSPDYFGNAPAGSLSLEPNPFEQSFSGAPPETPGGTKLPSVAALTSPSSLLPGNTPFAWGGGSLRTGPLSPAMLSGPTNDYFSDTHHIRGSFPTPNESSLRTGLTPGGSGSMFPAPSPTTQAMFGLAGGPSATPGTIDFHRTALSAAAAKREQAQAQQQGPAAPPTSQPQEMSNGAQTSKTESKAPTGPFDPHDNDAANGLFLLAQGRNSTQPNAGQQYPSVPPSQAVQPPSSSVRGVSEASQGSEESEIARPNTRARGKRNSGGAAANSRRKADEPPAKAPANKKQRSNGGASISSMDMDHSDEEHHDGKNGKDENNGGSKSKMTDEEKRKNFLERNRVAALKCRQRKKQWLANLQSKVEMFSTENETLTQQITQLREEVVNLKTLLLAHKDCPVTQQQGLHSAFMQQPMEAFNPPLNPYGMPPPMAGQPFRIAATRRANRLRHFASSHSAGSRKEPVRIILNANPITSSIPPSRIHAPTAPPSSMTTLVRTRQPLQILSMSNQPERRQSKRLAGTSLPLLPSRPLPSSQEAEPTTRSQARKRKDTAAASAATVDAGANADLSSSSAAAAVYDEQDGDFLFTRGPKRTKTAPPVPAPVKKSARRPPKGGTRRRTSPPAPAATPAAQPIPTRSRSTAAAVTTVAAAAPTTRRTSKRKSGSDDTPPSPPPEDLDRPHQLGGDDSTPNTSTAQPQSQVIALPFSDTPIINRNKEFRKKGGANGGRRSSLGMRGRRASSLIDNGHSALPHREVDPAEFYKYISADGLSEPRRMKQLLVWCGERALSEKPPHGKPGSSAILGARAIQDQLLKDFGARSEFSDWFAREDAPKPPVPVILQPNPRNVDYDAKIAELEAKIERLKAQKAAWQSIAAPLPLPPPLFPDAAPDSADRRKTAPPLPPPPDPSLLSSSEASILSALTTTSGDTAAGSTAAFSSFRRQARSRLQNAQAALDFRVDRLADGAHKLGARVAVAGREADAVLALGAARLREREERERRAVGTARISVMEVLRSLGRILPPEGG</sequence>
<feature type="compositionally biased region" description="Low complexity" evidence="7">
    <location>
        <begin position="584"/>
        <end position="596"/>
    </location>
</feature>
<dbReference type="Pfam" id="PF00170">
    <property type="entry name" value="bZIP_1"/>
    <property type="match status" value="1"/>
</dbReference>
<dbReference type="Pfam" id="PF08202">
    <property type="entry name" value="MIS13"/>
    <property type="match status" value="1"/>
</dbReference>
<reference evidence="9" key="1">
    <citation type="journal article" date="2023" name="Mol. Phylogenet. Evol.">
        <title>Genome-scale phylogeny and comparative genomics of the fungal order Sordariales.</title>
        <authorList>
            <person name="Hensen N."/>
            <person name="Bonometti L."/>
            <person name="Westerberg I."/>
            <person name="Brannstrom I.O."/>
            <person name="Guillou S."/>
            <person name="Cros-Aarteil S."/>
            <person name="Calhoun S."/>
            <person name="Haridas S."/>
            <person name="Kuo A."/>
            <person name="Mondo S."/>
            <person name="Pangilinan J."/>
            <person name="Riley R."/>
            <person name="LaButti K."/>
            <person name="Andreopoulos B."/>
            <person name="Lipzen A."/>
            <person name="Chen C."/>
            <person name="Yan M."/>
            <person name="Daum C."/>
            <person name="Ng V."/>
            <person name="Clum A."/>
            <person name="Steindorff A."/>
            <person name="Ohm R.A."/>
            <person name="Martin F."/>
            <person name="Silar P."/>
            <person name="Natvig D.O."/>
            <person name="Lalanne C."/>
            <person name="Gautier V."/>
            <person name="Ament-Velasquez S.L."/>
            <person name="Kruys A."/>
            <person name="Hutchinson M.I."/>
            <person name="Powell A.J."/>
            <person name="Barry K."/>
            <person name="Miller A.N."/>
            <person name="Grigoriev I.V."/>
            <person name="Debuchy R."/>
            <person name="Gladieux P."/>
            <person name="Hiltunen Thoren M."/>
            <person name="Johannesson H."/>
        </authorList>
    </citation>
    <scope>NUCLEOTIDE SEQUENCE</scope>
    <source>
        <strain evidence="9">CBS 359.72</strain>
    </source>
</reference>
<evidence type="ECO:0000256" key="5">
    <source>
        <dbReference type="ARBA" id="ARBA00023242"/>
    </source>
</evidence>
<dbReference type="InterPro" id="IPR046347">
    <property type="entry name" value="bZIP_sf"/>
</dbReference>